<gene>
    <name evidence="3" type="ORF">GCM10010994_44620</name>
</gene>
<dbReference type="Proteomes" id="UP000637002">
    <property type="component" value="Unassembled WGS sequence"/>
</dbReference>
<evidence type="ECO:0000259" key="2">
    <source>
        <dbReference type="PROSITE" id="PS51208"/>
    </source>
</evidence>
<accession>A0A916UQ79</accession>
<sequence length="2246" mass="208809">MIPVFDSGLVSRPVTLRALLLGTAAWLIVPGHAAAQTYTFGVWQQQLGANGNPGGDAPALTVNNANPIVLNPSGATNGAGIWAADQGGAGSSGGAGGSSDGLFLTNTGAISVTATGPVGFAGIQGYSIGGNGSNGGPGSGGGAGGASGQIQMSNTASINVDWTWQNVGSANSGVYGIQAQSQGGQGQWNKASAGGAGGDAGAVSLVYSGQTILTATGTPPSSQGFNTAAGILLAGYGGAGGEGPADGNSNQPGGNGGSVNGFNLQMGKGGVKTVGNQMPGVLIAGTGGAGAFSGCQLQDCDPQESGAHNNGGNGGSILPSPNAPAALVGSLSDTGIVTVGTDSPGMAVALQGGSGGAGGTQTSFDHADGGAGGNGGSISLAGIDLQTVDVNTTGGTSPGIVVASLGGNAGNAGNANGTIGSAFGGNGGAGGSGGDVNVNLLYSSIRTVGANSPGIILRSEGGIGGNGGSGGAGIGAAGGGAGGSGGGAGNLSVSLDSNSAITTQGNNSYGIVLQSFSGAGGDGSGETGDAGNGGNGGNGGAAGNLSVANAGSITTVGVQASGILAQTMAGAGGGGGSAFGVFRDAGGTGASGGSVGGVVVSHSGAISTSGDAAKGILAQSIGGSGGVGGQASGGFYTVGGSASNDPFQIGGGDITVSLTGLGQVATTGDSAFGILGQSIGGGGGDGGGGAGLKVTVGGSGGAGGNGGMVLATLGGKSQVTTTGNMATAVAMQSIGGGGGNAGNSSSTGLFAAVALGSTGGKGGAGGTASITTNGATITTAGSKSTGLLVQSIGGGGGTGGNALAGSIGAGLSATVALGGSAGSGNSGGTASALVVGGLISTGQTDFLVNGGAMTGGLCRDVQCNAMPVDNFGVVVQSIGGGGGLGGTGLAESVAIAIPVTPSGSQIGVAAAATVGGSGGSGASGGAAQFGLSNGGSIITSGQGSTGALVQSIGGGGGSGGDSSAMSMVVGYGQTVPEEGASSLGATATFTMGGSGGAAGDGGQVLVALGGTIVNGAPQQDAAGSAATSIVTYGDFSNGITAHSIGGGGGNAGIGSGNTQSVGTGSTISGSIGLGSSGSGGGNGGAVTVSLFAGNGITTWGSGSMGIAAQSIGGGGGTTQGGSSNLGKTFSAGKLTYEPDLKFGFGSTSTNGGDGGAVTVNVAAPIVTHGGDATGVVAQSIGGGGGIGGSAGSDASADNPIIRVLQSRQGASNIKNTLKDGKVAVEGTLSIQAGGTGGGGGNGGTVNVNLSNAITTSGDWANGVIAHSIGGGGGKGGTAVATGSGGVPEATVNIDSAMGGQGGGGGAGGAVTVSLNQGSTAISTAGYAAAGLIAQSVGGGGGIGADGSDSATGSISLGAGTDGGGGAGGAGSAVLLQYSNTKGSRIATTGTAADGIVLQSIGGGGGIGGAGTSLFVSSFTLPGKTLNVSAGGGQAANGDGGAVTLQAQTSTNNPLDIKTTGNYAFGLLAQSIGGGGGLITVQPSAQTVTKTIGSDAAGGAGGAVNVIGNNLNVTTTGVLAHGIVAQSIGGGGGVIRVADPTIGSPSLSTNWTGTQSKAGAGGGGSVTVDVDNGGTLKIGGAGAVGILAQSIGGGGGLVLDGNALFAGKTSTGSGGAGGPVAVNILDGSTVSATGAQGIGVFAQSAGAGGGGTSTITITGRTDGSGAVSKFAAVNGGVGTQATPDQPGASAVQIDGPGGGTVTLQAAQVSSGLGANGTAIVATGGVSVAVNVLTDASLTGSVYAGGAGQVQVGSSATFHAGPAVVAGLVENRGLVNVGGAGAVGATTLTGSYRQTSSGTLAVDVDALSARRADLLTITGNADIAGAIVPTATRLLPGTYPILSAGSLSSQASAPSSLLFDWRMSNDGKTVSLTPNARFAPAGVALARNEGSLAGHLNTAWSNSDAFFAPFFGYLSQMGGGSGSSYISTLRSLSPEAAHAQATSLLASSGTVLGAALSCPVFVDAGTQLGEDECAWAKVTGGWANQGQTRDTQGFRVSEAMYRLGGQKELAPGWYLGGSFGAGQSWSTANNGSSGRGFSVDGSVSLKHVAGPWLLAGSLAVAHGSYDNSRFVLLPGFGAGTGVFDSDSSMTFVAGRLRAGYEFAFPSWYIRPQVDLDLVYANAPGYREQGIGSYALDVQGSHHTSVIVSPTVEIGGRFTLDDAVLRPFLSAGVSFNSNDARVVKSRFVGAALQDGTFQTYLNSPAVVGNVTAGLTFYAANGFEAKAEYALSAGESFLVQRGSLRFAYHF</sequence>
<evidence type="ECO:0000256" key="1">
    <source>
        <dbReference type="SAM" id="MobiDB-lite"/>
    </source>
</evidence>
<reference evidence="3" key="1">
    <citation type="journal article" date="2014" name="Int. J. Syst. Evol. Microbiol.">
        <title>Complete genome sequence of Corynebacterium casei LMG S-19264T (=DSM 44701T), isolated from a smear-ripened cheese.</title>
        <authorList>
            <consortium name="US DOE Joint Genome Institute (JGI-PGF)"/>
            <person name="Walter F."/>
            <person name="Albersmeier A."/>
            <person name="Kalinowski J."/>
            <person name="Ruckert C."/>
        </authorList>
    </citation>
    <scope>NUCLEOTIDE SEQUENCE</scope>
    <source>
        <strain evidence="3">CGMCC 1.12919</strain>
    </source>
</reference>
<dbReference type="InterPro" id="IPR005546">
    <property type="entry name" value="Autotransporte_beta"/>
</dbReference>
<dbReference type="SMART" id="SM00869">
    <property type="entry name" value="Autotransporter"/>
    <property type="match status" value="1"/>
</dbReference>
<dbReference type="InterPro" id="IPR036709">
    <property type="entry name" value="Autotransporte_beta_dom_sf"/>
</dbReference>
<dbReference type="PROSITE" id="PS51208">
    <property type="entry name" value="AUTOTRANSPORTER"/>
    <property type="match status" value="1"/>
</dbReference>
<proteinExistence type="predicted"/>
<dbReference type="SUPFAM" id="SSF103515">
    <property type="entry name" value="Autotransporter"/>
    <property type="match status" value="1"/>
</dbReference>
<feature type="region of interest" description="Disordered" evidence="1">
    <location>
        <begin position="242"/>
        <end position="261"/>
    </location>
</feature>
<evidence type="ECO:0000313" key="3">
    <source>
        <dbReference type="EMBL" id="GGC81728.1"/>
    </source>
</evidence>
<feature type="domain" description="Autotransporter" evidence="2">
    <location>
        <begin position="1965"/>
        <end position="2246"/>
    </location>
</feature>
<organism evidence="3 4">
    <name type="scientific">Chelatococcus reniformis</name>
    <dbReference type="NCBI Taxonomy" id="1494448"/>
    <lineage>
        <taxon>Bacteria</taxon>
        <taxon>Pseudomonadati</taxon>
        <taxon>Pseudomonadota</taxon>
        <taxon>Alphaproteobacteria</taxon>
        <taxon>Hyphomicrobiales</taxon>
        <taxon>Chelatococcaceae</taxon>
        <taxon>Chelatococcus</taxon>
    </lineage>
</organism>
<comment type="caution">
    <text evidence="3">The sequence shown here is derived from an EMBL/GenBank/DDBJ whole genome shotgun (WGS) entry which is preliminary data.</text>
</comment>
<keyword evidence="4" id="KW-1185">Reference proteome</keyword>
<protein>
    <submittedName>
        <fullName evidence="3">Autotransporter</fullName>
    </submittedName>
</protein>
<reference evidence="3" key="2">
    <citation type="submission" date="2020-09" db="EMBL/GenBank/DDBJ databases">
        <authorList>
            <person name="Sun Q."/>
            <person name="Zhou Y."/>
        </authorList>
    </citation>
    <scope>NUCLEOTIDE SEQUENCE</scope>
    <source>
        <strain evidence="3">CGMCC 1.12919</strain>
    </source>
</reference>
<evidence type="ECO:0000313" key="4">
    <source>
        <dbReference type="Proteomes" id="UP000637002"/>
    </source>
</evidence>
<name>A0A916UQ79_9HYPH</name>
<dbReference type="EMBL" id="BMGG01000008">
    <property type="protein sequence ID" value="GGC81728.1"/>
    <property type="molecule type" value="Genomic_DNA"/>
</dbReference>